<accession>A0A3E2HI33</accession>
<keyword evidence="8" id="KW-1185">Reference proteome</keyword>
<dbReference type="GO" id="GO:0034755">
    <property type="term" value="P:iron ion transmembrane transport"/>
    <property type="evidence" value="ECO:0007669"/>
    <property type="project" value="TreeGrafter"/>
</dbReference>
<dbReference type="EMBL" id="NCSJ02000041">
    <property type="protein sequence ID" value="RFU33084.1"/>
    <property type="molecule type" value="Genomic_DNA"/>
</dbReference>
<feature type="transmembrane region" description="Helical" evidence="6">
    <location>
        <begin position="186"/>
        <end position="214"/>
    </location>
</feature>
<evidence type="ECO:0008006" key="9">
    <source>
        <dbReference type="Google" id="ProtNLM"/>
    </source>
</evidence>
<dbReference type="InterPro" id="IPR001046">
    <property type="entry name" value="NRAMP_fam"/>
</dbReference>
<keyword evidence="3 6" id="KW-1133">Transmembrane helix</keyword>
<evidence type="ECO:0000256" key="1">
    <source>
        <dbReference type="ARBA" id="ARBA00004141"/>
    </source>
</evidence>
<feature type="transmembrane region" description="Helical" evidence="6">
    <location>
        <begin position="363"/>
        <end position="386"/>
    </location>
</feature>
<evidence type="ECO:0000256" key="5">
    <source>
        <dbReference type="SAM" id="MobiDB-lite"/>
    </source>
</evidence>
<dbReference type="GO" id="GO:0005886">
    <property type="term" value="C:plasma membrane"/>
    <property type="evidence" value="ECO:0007669"/>
    <property type="project" value="TreeGrafter"/>
</dbReference>
<name>A0A3E2HI33_SCYLI</name>
<feature type="non-terminal residue" evidence="7">
    <location>
        <position position="553"/>
    </location>
</feature>
<feature type="transmembrane region" description="Helical" evidence="6">
    <location>
        <begin position="250"/>
        <end position="274"/>
    </location>
</feature>
<feature type="transmembrane region" description="Helical" evidence="6">
    <location>
        <begin position="480"/>
        <end position="500"/>
    </location>
</feature>
<dbReference type="STRING" id="5539.A0A3E2HI33"/>
<sequence length="553" mass="60759">MTKQKVDNVSPVSSDMEGDLVEKKGGPEPKVREVDTLALDYYQQKSSQLWWNATKSILLAKAPVEDAPLEYGGHRIAEEPSKQGFFGVLAKFARFFGPGMILSVAYIDPDNFQSSVEDGQDFGYKMLFMVLISLLIAMYLQVSIFVIFGMMVTNLSLQYLCLRMATVTGLNLAQMNHKYMPRWLELIVYVVAEACCICTDISAVIGTAFAWNLLIPKLPLDAACVITTFDTLIILIFYSPTGKLRNIRYFELFMAALVLVIFITTAVALGQVHPAPGPVFKGFLPSREIFVSDGLYSTCGMIGGMLMPHALYVGSSIAQPRLLEYDTKYHITTYQQGQTPIDIFYRPSLRAIKSTLRYATWDLCLSIFVIGLFINSAPEIISGAAFSQDGDFTDLYSLYQLFQTGINQLSATMFAVGFLFSGIAAGIVSTMAGQTVMEGAFQIKINPFIRRLITRCIAIIPALIVTVSVGSAGLSNALTAVNYILSIGLIFVLLPVVWYVTHDKYMGVPNDEGTGNVSLRLGLTGAILAWFIWAIVILTDVTTIVLLGLGLSD</sequence>
<feature type="transmembrane region" description="Helical" evidence="6">
    <location>
        <begin position="452"/>
        <end position="474"/>
    </location>
</feature>
<comment type="subcellular location">
    <subcellularLocation>
        <location evidence="1">Membrane</location>
        <topology evidence="1">Multi-pass membrane protein</topology>
    </subcellularLocation>
</comment>
<dbReference type="GO" id="GO:0005384">
    <property type="term" value="F:manganese ion transmembrane transporter activity"/>
    <property type="evidence" value="ECO:0007669"/>
    <property type="project" value="TreeGrafter"/>
</dbReference>
<dbReference type="PANTHER" id="PTHR11706:SF30">
    <property type="entry name" value="TRANSPORTER SMF1_ESP1"/>
    <property type="match status" value="1"/>
</dbReference>
<evidence type="ECO:0000256" key="2">
    <source>
        <dbReference type="ARBA" id="ARBA00022692"/>
    </source>
</evidence>
<gene>
    <name evidence="7" type="ORF">B7463_g3215</name>
</gene>
<evidence type="ECO:0000256" key="6">
    <source>
        <dbReference type="SAM" id="Phobius"/>
    </source>
</evidence>
<evidence type="ECO:0000313" key="7">
    <source>
        <dbReference type="EMBL" id="RFU33084.1"/>
    </source>
</evidence>
<keyword evidence="2 6" id="KW-0812">Transmembrane</keyword>
<dbReference type="Proteomes" id="UP000258309">
    <property type="component" value="Unassembled WGS sequence"/>
</dbReference>
<dbReference type="Pfam" id="PF01566">
    <property type="entry name" value="Nramp"/>
    <property type="match status" value="1"/>
</dbReference>
<dbReference type="NCBIfam" id="NF037982">
    <property type="entry name" value="Nramp_1"/>
    <property type="match status" value="1"/>
</dbReference>
<dbReference type="OrthoDB" id="409173at2759"/>
<comment type="caution">
    <text evidence="7">The sequence shown here is derived from an EMBL/GenBank/DDBJ whole genome shotgun (WGS) entry which is preliminary data.</text>
</comment>
<keyword evidence="4 6" id="KW-0472">Membrane</keyword>
<dbReference type="GO" id="GO:0015086">
    <property type="term" value="F:cadmium ion transmembrane transporter activity"/>
    <property type="evidence" value="ECO:0007669"/>
    <property type="project" value="TreeGrafter"/>
</dbReference>
<evidence type="ECO:0000256" key="4">
    <source>
        <dbReference type="ARBA" id="ARBA00023136"/>
    </source>
</evidence>
<feature type="transmembrane region" description="Helical" evidence="6">
    <location>
        <begin position="220"/>
        <end position="238"/>
    </location>
</feature>
<feature type="non-terminal residue" evidence="7">
    <location>
        <position position="1"/>
    </location>
</feature>
<dbReference type="PRINTS" id="PR00447">
    <property type="entry name" value="NATRESASSCMP"/>
</dbReference>
<feature type="transmembrane region" description="Helical" evidence="6">
    <location>
        <begin position="294"/>
        <end position="313"/>
    </location>
</feature>
<feature type="transmembrane region" description="Helical" evidence="6">
    <location>
        <begin position="127"/>
        <end position="153"/>
    </location>
</feature>
<dbReference type="NCBIfam" id="TIGR01197">
    <property type="entry name" value="nramp"/>
    <property type="match status" value="1"/>
</dbReference>
<feature type="transmembrane region" description="Helical" evidence="6">
    <location>
        <begin position="521"/>
        <end position="549"/>
    </location>
</feature>
<feature type="region of interest" description="Disordered" evidence="5">
    <location>
        <begin position="1"/>
        <end position="28"/>
    </location>
</feature>
<dbReference type="PANTHER" id="PTHR11706">
    <property type="entry name" value="SOLUTE CARRIER PROTEIN FAMILY 11 MEMBER"/>
    <property type="match status" value="1"/>
</dbReference>
<feature type="transmembrane region" description="Helical" evidence="6">
    <location>
        <begin position="406"/>
        <end position="431"/>
    </location>
</feature>
<dbReference type="AlphaFoldDB" id="A0A3E2HI33"/>
<organism evidence="7 8">
    <name type="scientific">Scytalidium lignicola</name>
    <name type="common">Hyphomycete</name>
    <dbReference type="NCBI Taxonomy" id="5539"/>
    <lineage>
        <taxon>Eukaryota</taxon>
        <taxon>Fungi</taxon>
        <taxon>Dikarya</taxon>
        <taxon>Ascomycota</taxon>
        <taxon>Pezizomycotina</taxon>
        <taxon>Leotiomycetes</taxon>
        <taxon>Leotiomycetes incertae sedis</taxon>
        <taxon>Scytalidium</taxon>
    </lineage>
</organism>
<feature type="transmembrane region" description="Helical" evidence="6">
    <location>
        <begin position="85"/>
        <end position="107"/>
    </location>
</feature>
<evidence type="ECO:0000256" key="3">
    <source>
        <dbReference type="ARBA" id="ARBA00022989"/>
    </source>
</evidence>
<reference evidence="7 8" key="1">
    <citation type="submission" date="2018-05" db="EMBL/GenBank/DDBJ databases">
        <title>Draft genome sequence of Scytalidium lignicola DSM 105466, a ubiquitous saprotrophic fungus.</title>
        <authorList>
            <person name="Buettner E."/>
            <person name="Gebauer A.M."/>
            <person name="Hofrichter M."/>
            <person name="Liers C."/>
            <person name="Kellner H."/>
        </authorList>
    </citation>
    <scope>NUCLEOTIDE SEQUENCE [LARGE SCALE GENOMIC DNA]</scope>
    <source>
        <strain evidence="7 8">DSM 105466</strain>
    </source>
</reference>
<protein>
    <recommendedName>
        <fullName evidence="9">Amino acid transporter transmembrane domain-containing protein</fullName>
    </recommendedName>
</protein>
<evidence type="ECO:0000313" key="8">
    <source>
        <dbReference type="Proteomes" id="UP000258309"/>
    </source>
</evidence>
<dbReference type="GO" id="GO:0030026">
    <property type="term" value="P:intracellular manganese ion homeostasis"/>
    <property type="evidence" value="ECO:0007669"/>
    <property type="project" value="TreeGrafter"/>
</dbReference>
<proteinExistence type="predicted"/>